<proteinExistence type="predicted"/>
<accession>A0A061DC23</accession>
<evidence type="ECO:0000259" key="3">
    <source>
        <dbReference type="Pfam" id="PF16113"/>
    </source>
</evidence>
<dbReference type="VEuPathDB" id="PiroplasmaDB:BBBOND_0400440"/>
<keyword evidence="2" id="KW-0443">Lipid metabolism</keyword>
<organism evidence="4 5">
    <name type="scientific">Babesia bigemina</name>
    <dbReference type="NCBI Taxonomy" id="5866"/>
    <lineage>
        <taxon>Eukaryota</taxon>
        <taxon>Sar</taxon>
        <taxon>Alveolata</taxon>
        <taxon>Apicomplexa</taxon>
        <taxon>Aconoidasida</taxon>
        <taxon>Piroplasmida</taxon>
        <taxon>Babesiidae</taxon>
        <taxon>Babesia</taxon>
    </lineage>
</organism>
<evidence type="ECO:0000313" key="4">
    <source>
        <dbReference type="EMBL" id="CDR97552.1"/>
    </source>
</evidence>
<gene>
    <name evidence="4" type="ORF">BBBOND_0400440</name>
</gene>
<dbReference type="Pfam" id="PF16113">
    <property type="entry name" value="ECH_2"/>
    <property type="match status" value="1"/>
</dbReference>
<keyword evidence="1" id="KW-0276">Fatty acid metabolism</keyword>
<evidence type="ECO:0000256" key="2">
    <source>
        <dbReference type="ARBA" id="ARBA00023098"/>
    </source>
</evidence>
<evidence type="ECO:0000256" key="1">
    <source>
        <dbReference type="ARBA" id="ARBA00022832"/>
    </source>
</evidence>
<dbReference type="OrthoDB" id="16820at2759"/>
<keyword evidence="5" id="KW-1185">Reference proteome</keyword>
<dbReference type="GO" id="GO:0016787">
    <property type="term" value="F:hydrolase activity"/>
    <property type="evidence" value="ECO:0007669"/>
    <property type="project" value="UniProtKB-KW"/>
</dbReference>
<sequence length="443" mass="50862">MGFLFSIYSGISQINSLYRRLADLETNVYKRFVVLTSMSRDIFSKGLNSLEINMFKEALQLLSNHKNGAVLYGVIQRALDDYLSNICDLSYLIQSYQKPLVSYANGTVGGFATSLVSLANVSACHKHSRMIFNNLEHGIPLLGGQSCLLAMMRGSLGEYLVLTGHELVGADLVWSGLVRRYVSPDAFHVMQLTAERQVEMPEKETEFQLQEHFLQLDSRYSLDRFEWLIHEHFNRSSVASIIRSLERGVSAKKLRSNSSINAELARKWEMKTLDTLTNHVGRHSEEYDIALKLIREVKSYKLQVLKTLDISPKRWIEMRDFVHRPPVSTNDHKTAMMFHSIHSELLLESLQLEVASWLGYLGKVLQLPSGDLWSQSKFSSHPFTPCYRSGFSLSSLPALRRLHPDFDARTGCDHDAVRMKRFCERWSDDFLQRELFLMQRILT</sequence>
<dbReference type="OMA" id="EIIHDHF"/>
<dbReference type="STRING" id="5866.A0A061DC23"/>
<dbReference type="InterPro" id="IPR052377">
    <property type="entry name" value="Mitochondrial_ECH-domain"/>
</dbReference>
<dbReference type="InterPro" id="IPR029045">
    <property type="entry name" value="ClpP/crotonase-like_dom_sf"/>
</dbReference>
<dbReference type="RefSeq" id="XP_012769738.1">
    <property type="nucleotide sequence ID" value="XM_012914284.1"/>
</dbReference>
<reference evidence="5" key="1">
    <citation type="journal article" date="2014" name="Nucleic Acids Res.">
        <title>The evolutionary dynamics of variant antigen genes in Babesia reveal a history of genomic innovation underlying host-parasite interaction.</title>
        <authorList>
            <person name="Jackson A.P."/>
            <person name="Otto T.D."/>
            <person name="Darby A."/>
            <person name="Ramaprasad A."/>
            <person name="Xia D."/>
            <person name="Echaide I.E."/>
            <person name="Farber M."/>
            <person name="Gahlot S."/>
            <person name="Gamble J."/>
            <person name="Gupta D."/>
            <person name="Gupta Y."/>
            <person name="Jackson L."/>
            <person name="Malandrin L."/>
            <person name="Malas T.B."/>
            <person name="Moussa E."/>
            <person name="Nair M."/>
            <person name="Reid A.J."/>
            <person name="Sanders M."/>
            <person name="Sharma J."/>
            <person name="Tracey A."/>
            <person name="Quail M.A."/>
            <person name="Weir W."/>
            <person name="Wastling J.M."/>
            <person name="Hall N."/>
            <person name="Willadsen P."/>
            <person name="Lingelbach K."/>
            <person name="Shiels B."/>
            <person name="Tait A."/>
            <person name="Berriman M."/>
            <person name="Allred D.R."/>
            <person name="Pain A."/>
        </authorList>
    </citation>
    <scope>NUCLEOTIDE SEQUENCE [LARGE SCALE GENOMIC DNA]</scope>
    <source>
        <strain evidence="5">Bond</strain>
    </source>
</reference>
<evidence type="ECO:0000313" key="5">
    <source>
        <dbReference type="Proteomes" id="UP000033188"/>
    </source>
</evidence>
<dbReference type="Gene3D" id="3.90.226.10">
    <property type="entry name" value="2-enoyl-CoA Hydratase, Chain A, domain 1"/>
    <property type="match status" value="1"/>
</dbReference>
<dbReference type="SUPFAM" id="SSF52096">
    <property type="entry name" value="ClpP/crotonase"/>
    <property type="match status" value="1"/>
</dbReference>
<keyword evidence="4" id="KW-0378">Hydrolase</keyword>
<dbReference type="GeneID" id="24566093"/>
<dbReference type="AlphaFoldDB" id="A0A061DC23"/>
<dbReference type="GO" id="GO:0005739">
    <property type="term" value="C:mitochondrion"/>
    <property type="evidence" value="ECO:0007669"/>
    <property type="project" value="TreeGrafter"/>
</dbReference>
<protein>
    <submittedName>
        <fullName evidence="4">-3-hydroxyisobutyryl-CoA hydrolase-like protein 1, mitochondrial</fullName>
    </submittedName>
</protein>
<dbReference type="PANTHER" id="PTHR43602">
    <property type="match status" value="1"/>
</dbReference>
<dbReference type="PANTHER" id="PTHR43602:SF1">
    <property type="entry name" value="ENOYL-COA HYDRATASE DOMAIN-CONTAINING PROTEIN 3, MITOCHONDRIAL"/>
    <property type="match status" value="1"/>
</dbReference>
<name>A0A061DC23_BABBI</name>
<dbReference type="GO" id="GO:0016836">
    <property type="term" value="F:hydro-lyase activity"/>
    <property type="evidence" value="ECO:0007669"/>
    <property type="project" value="TreeGrafter"/>
</dbReference>
<dbReference type="GO" id="GO:0006631">
    <property type="term" value="P:fatty acid metabolic process"/>
    <property type="evidence" value="ECO:0007669"/>
    <property type="project" value="UniProtKB-KW"/>
</dbReference>
<feature type="domain" description="Enoyl-CoA hydratase/isomerase" evidence="3">
    <location>
        <begin position="14"/>
        <end position="261"/>
    </location>
</feature>
<dbReference type="Proteomes" id="UP000033188">
    <property type="component" value="Chromosome 4"/>
</dbReference>
<dbReference type="KEGG" id="bbig:BBBOND_0400440"/>
<dbReference type="InterPro" id="IPR045004">
    <property type="entry name" value="ECH_dom"/>
</dbReference>
<dbReference type="EMBL" id="LK391710">
    <property type="protein sequence ID" value="CDR97552.1"/>
    <property type="molecule type" value="Genomic_DNA"/>
</dbReference>